<feature type="transmembrane region" description="Helical" evidence="6">
    <location>
        <begin position="361"/>
        <end position="381"/>
    </location>
</feature>
<dbReference type="GO" id="GO:0016020">
    <property type="term" value="C:membrane"/>
    <property type="evidence" value="ECO:0007669"/>
    <property type="project" value="UniProtKB-SubCell"/>
</dbReference>
<keyword evidence="4 6" id="KW-1133">Transmembrane helix</keyword>
<dbReference type="KEGG" id="spc:Sputcn32_2030"/>
<feature type="transmembrane region" description="Helical" evidence="6">
    <location>
        <begin position="301"/>
        <end position="321"/>
    </location>
</feature>
<dbReference type="eggNOG" id="COG2814">
    <property type="taxonomic scope" value="Bacteria"/>
</dbReference>
<feature type="transmembrane region" description="Helical" evidence="6">
    <location>
        <begin position="123"/>
        <end position="145"/>
    </location>
</feature>
<feature type="transmembrane region" description="Helical" evidence="6">
    <location>
        <begin position="387"/>
        <end position="407"/>
    </location>
</feature>
<keyword evidence="3 6" id="KW-0812">Transmembrane</keyword>
<feature type="transmembrane region" description="Helical" evidence="6">
    <location>
        <begin position="268"/>
        <end position="289"/>
    </location>
</feature>
<name>A4Y718_SHEPC</name>
<dbReference type="GO" id="GO:0022857">
    <property type="term" value="F:transmembrane transporter activity"/>
    <property type="evidence" value="ECO:0007669"/>
    <property type="project" value="InterPro"/>
</dbReference>
<feature type="transmembrane region" description="Helical" evidence="6">
    <location>
        <begin position="67"/>
        <end position="87"/>
    </location>
</feature>
<feature type="transmembrane region" description="Helical" evidence="6">
    <location>
        <begin position="327"/>
        <end position="349"/>
    </location>
</feature>
<evidence type="ECO:0000259" key="7">
    <source>
        <dbReference type="PROSITE" id="PS50850"/>
    </source>
</evidence>
<dbReference type="HOGENOM" id="CLU_001265_47_1_6"/>
<dbReference type="PANTHER" id="PTHR42718:SF9">
    <property type="entry name" value="MAJOR FACILITATOR SUPERFAMILY MULTIDRUG TRANSPORTER MFSC"/>
    <property type="match status" value="1"/>
</dbReference>
<dbReference type="CDD" id="cd17320">
    <property type="entry name" value="MFS_MdfA_MDR_like"/>
    <property type="match status" value="1"/>
</dbReference>
<feature type="domain" description="Major facilitator superfamily (MFS) profile" evidence="7">
    <location>
        <begin position="33"/>
        <end position="411"/>
    </location>
</feature>
<dbReference type="InterPro" id="IPR036259">
    <property type="entry name" value="MFS_trans_sf"/>
</dbReference>
<feature type="transmembrane region" description="Helical" evidence="6">
    <location>
        <begin position="157"/>
        <end position="175"/>
    </location>
</feature>
<dbReference type="PROSITE" id="PS50850">
    <property type="entry name" value="MFS"/>
    <property type="match status" value="1"/>
</dbReference>
<dbReference type="PANTHER" id="PTHR42718">
    <property type="entry name" value="MAJOR FACILITATOR SUPERFAMILY MULTIDRUG TRANSPORTER MFSC"/>
    <property type="match status" value="1"/>
</dbReference>
<dbReference type="InterPro" id="IPR011701">
    <property type="entry name" value="MFS"/>
</dbReference>
<dbReference type="InterPro" id="IPR020846">
    <property type="entry name" value="MFS_dom"/>
</dbReference>
<dbReference type="SUPFAM" id="SSF103473">
    <property type="entry name" value="MFS general substrate transporter"/>
    <property type="match status" value="1"/>
</dbReference>
<feature type="transmembrane region" description="Helical" evidence="6">
    <location>
        <begin position="99"/>
        <end position="117"/>
    </location>
</feature>
<keyword evidence="5 6" id="KW-0472">Membrane</keyword>
<evidence type="ECO:0000256" key="6">
    <source>
        <dbReference type="SAM" id="Phobius"/>
    </source>
</evidence>
<feature type="transmembrane region" description="Helical" evidence="6">
    <location>
        <begin position="236"/>
        <end position="262"/>
    </location>
</feature>
<organism evidence="8">
    <name type="scientific">Shewanella putrefaciens (strain CN-32 / ATCC BAA-453)</name>
    <dbReference type="NCBI Taxonomy" id="319224"/>
    <lineage>
        <taxon>Bacteria</taxon>
        <taxon>Pseudomonadati</taxon>
        <taxon>Pseudomonadota</taxon>
        <taxon>Gammaproteobacteria</taxon>
        <taxon>Alteromonadales</taxon>
        <taxon>Shewanellaceae</taxon>
        <taxon>Shewanella</taxon>
    </lineage>
</organism>
<proteinExistence type="predicted"/>
<gene>
    <name evidence="8" type="ordered locus">Sputcn32_2030</name>
</gene>
<dbReference type="Gene3D" id="1.20.1720.10">
    <property type="entry name" value="Multidrug resistance protein D"/>
    <property type="match status" value="1"/>
</dbReference>
<protein>
    <submittedName>
        <fullName evidence="8">Major facilitator superfamily MFS_1</fullName>
    </submittedName>
</protein>
<keyword evidence="2" id="KW-0813">Transport</keyword>
<accession>A4Y718</accession>
<evidence type="ECO:0000256" key="5">
    <source>
        <dbReference type="ARBA" id="ARBA00023136"/>
    </source>
</evidence>
<evidence type="ECO:0000256" key="4">
    <source>
        <dbReference type="ARBA" id="ARBA00022989"/>
    </source>
</evidence>
<dbReference type="AlphaFoldDB" id="A4Y718"/>
<evidence type="ECO:0000313" key="8">
    <source>
        <dbReference type="EMBL" id="ABP75751.1"/>
    </source>
</evidence>
<evidence type="ECO:0000256" key="2">
    <source>
        <dbReference type="ARBA" id="ARBA00022448"/>
    </source>
</evidence>
<dbReference type="Pfam" id="PF07690">
    <property type="entry name" value="MFS_1"/>
    <property type="match status" value="1"/>
</dbReference>
<evidence type="ECO:0000256" key="1">
    <source>
        <dbReference type="ARBA" id="ARBA00004141"/>
    </source>
</evidence>
<feature type="transmembrane region" description="Helical" evidence="6">
    <location>
        <begin position="187"/>
        <end position="207"/>
    </location>
</feature>
<dbReference type="EMBL" id="CP000681">
    <property type="protein sequence ID" value="ABP75751.1"/>
    <property type="molecule type" value="Genomic_DNA"/>
</dbReference>
<evidence type="ECO:0000256" key="3">
    <source>
        <dbReference type="ARBA" id="ARBA00022692"/>
    </source>
</evidence>
<sequence length="422" mass="45448">MRAINLCSFYGYFMSGKAQHSFVSNSVSPSVSLIFMLVFMVACGQMAQTIFVPALPQIALSLNVDASQLQAVMACYLIAYGLFQFVYGPLSDRIGRKTPLLIGIGIFILGAFMAARAQHFNQLIFASLIQGLGTASAGALCRSIPRDHYFGDNLVKFNSYVSMAVVFLPLIAPFLGSIMTAYFGWQAVYWVLAGFGVFVWLLLLVGFKESLPSCKREHNPIIASYRHVLRHRGFRAYLSSLIATFAGIAAFEAIAGVLYGQYLGLPPFMVSCYFVAPIPGYLLGALIAGKQTKTQRTVYQGVALLGTGALFMLIPGIFLLVSTWSLLVGSVLFFSGAGMLFPTLTSAALEPFPRQAGIAGALLGGLQNFGAGLAALSMSVMPMGGQLSIGLLSTMMVILVIASLHYAKDQNDTHQNLMPQNQ</sequence>
<comment type="subcellular location">
    <subcellularLocation>
        <location evidence="1">Membrane</location>
        <topology evidence="1">Multi-pass membrane protein</topology>
    </subcellularLocation>
</comment>
<reference evidence="8" key="1">
    <citation type="submission" date="2007-04" db="EMBL/GenBank/DDBJ databases">
        <title>Complete sequence of Shewanella putrefaciens CN-32.</title>
        <authorList>
            <consortium name="US DOE Joint Genome Institute"/>
            <person name="Copeland A."/>
            <person name="Lucas S."/>
            <person name="Lapidus A."/>
            <person name="Barry K."/>
            <person name="Detter J.C."/>
            <person name="Glavina del Rio T."/>
            <person name="Hammon N."/>
            <person name="Israni S."/>
            <person name="Dalin E."/>
            <person name="Tice H."/>
            <person name="Pitluck S."/>
            <person name="Chain P."/>
            <person name="Malfatti S."/>
            <person name="Shin M."/>
            <person name="Vergez L."/>
            <person name="Schmutz J."/>
            <person name="Larimer F."/>
            <person name="Land M."/>
            <person name="Hauser L."/>
            <person name="Kyrpides N."/>
            <person name="Mikhailova N."/>
            <person name="Romine M.F."/>
            <person name="Fredrickson J."/>
            <person name="Tiedje J."/>
            <person name="Richardson P."/>
        </authorList>
    </citation>
    <scope>NUCLEOTIDE SEQUENCE [LARGE SCALE GENOMIC DNA]</scope>
    <source>
        <strain evidence="8">CN-32</strain>
    </source>
</reference>
<dbReference type="NCBIfam" id="NF008654">
    <property type="entry name" value="PRK11652.1"/>
    <property type="match status" value="1"/>
</dbReference>